<reference evidence="2 3" key="1">
    <citation type="submission" date="2020-05" db="EMBL/GenBank/DDBJ databases">
        <title>Ramlibacter rhizophilus sp. nov., isolated from rhizosphere soil of national flower Mugunghwa from South Korea.</title>
        <authorList>
            <person name="Zheng-Fei Y."/>
            <person name="Huan T."/>
        </authorList>
    </citation>
    <scope>NUCLEOTIDE SEQUENCE [LARGE SCALE GENOMIC DNA]</scope>
    <source>
        <strain evidence="2 3">H242</strain>
    </source>
</reference>
<organism evidence="2 3">
    <name type="scientific">Ramlibacter terrae</name>
    <dbReference type="NCBI Taxonomy" id="2732511"/>
    <lineage>
        <taxon>Bacteria</taxon>
        <taxon>Pseudomonadati</taxon>
        <taxon>Pseudomonadota</taxon>
        <taxon>Betaproteobacteria</taxon>
        <taxon>Burkholderiales</taxon>
        <taxon>Comamonadaceae</taxon>
        <taxon>Ramlibacter</taxon>
    </lineage>
</organism>
<keyword evidence="3" id="KW-1185">Reference proteome</keyword>
<evidence type="ECO:0000256" key="1">
    <source>
        <dbReference type="SAM" id="MobiDB-lite"/>
    </source>
</evidence>
<gene>
    <name evidence="2" type="ORF">HK414_26280</name>
</gene>
<feature type="region of interest" description="Disordered" evidence="1">
    <location>
        <begin position="61"/>
        <end position="82"/>
    </location>
</feature>
<feature type="compositionally biased region" description="Low complexity" evidence="1">
    <location>
        <begin position="73"/>
        <end position="82"/>
    </location>
</feature>
<evidence type="ECO:0008006" key="4">
    <source>
        <dbReference type="Google" id="ProtNLM"/>
    </source>
</evidence>
<protein>
    <recommendedName>
        <fullName evidence="4">Flagellar motor switch protein FliG middle domain-containing protein</fullName>
    </recommendedName>
</protein>
<dbReference type="Proteomes" id="UP000500826">
    <property type="component" value="Chromosome"/>
</dbReference>
<sequence>MSEARHGASQSRRAALMAHALPRDDQAWLLAALPASRRSVLEGLLAELKVPGIPPDPALLESIDAKNAPTPPASAADLPDASSGAQVPMLAQVLQQEDPTVAACLLALRPWGWRDALLAAMPCEWAEKVKDVQSGTRAPALEAALCEALLGEVRAASRTSPTFTRDALLRRLRQAVRAMGGRT</sequence>
<name>A0ABX6P631_9BURK</name>
<dbReference type="EMBL" id="CP053418">
    <property type="protein sequence ID" value="QJW85533.1"/>
    <property type="molecule type" value="Genomic_DNA"/>
</dbReference>
<evidence type="ECO:0000313" key="2">
    <source>
        <dbReference type="EMBL" id="QJW85533.1"/>
    </source>
</evidence>
<accession>A0ABX6P631</accession>
<proteinExistence type="predicted"/>
<evidence type="ECO:0000313" key="3">
    <source>
        <dbReference type="Proteomes" id="UP000500826"/>
    </source>
</evidence>